<dbReference type="RefSeq" id="WP_183970850.1">
    <property type="nucleotide sequence ID" value="NZ_JACIBY010000001.1"/>
</dbReference>
<comment type="caution">
    <text evidence="4">The sequence shown here is derived from an EMBL/GenBank/DDBJ whole genome shotgun (WGS) entry which is preliminary data.</text>
</comment>
<dbReference type="InterPro" id="IPR022655">
    <property type="entry name" value="DUF1553"/>
</dbReference>
<sequence>MIRFLLFCLASVPFWFPPTKTIDGVKVPEEVAAVYDKLPAELDYNQHVKPVLSDKCFACHGPDKAKQKAGLRLDVAQAAYGQLPENPGKVAVKPGNLAKSELVHRILSNDPDYQMPTPQSHLTLTAEEKAVLLKWVKTGAVYKPHWAFVKPEKKAVPTAAPFSGYTPVNEIDYFVGQRLGREGLTPSVEAPKELLLRRLSLDVTGLPPTIAEIDAFLADKSPNAYEKQVDRLLASPHFGERMATDWLDVARYADSHGYTVDRLRDMSPYRDWVINAFNQNMRYDAFIHQQLAGDLMKGPSGNTPSREMLIATAFNRNHQQNMEGGIVEEEFQTEYVMDRANTLGDAFMALSLGCARCHDHKYDPISQKNYYELYSFFNNVREAGQISWNDDLPTPTLLLPTEKQEELIRFMQSSMKEQEAKLAKTVDASEASFQAWLGTEEPRKLRTQAVPQVGLQGFFTFEDSLRNTVNPSHKGKMKRDAGDADKPVFSKTARGQVLELNGDSYADLRPVGVFRKSEPFSVGIWAWFPKEFKEGVIFHKSNAERLYNFKGFHLHVKNNRFEICMAHTAPSNAITRQSNQPIPRDRWVQLTMTYDGSSKANGFKLFMDGTELAMETVMDQLYKDIIFYDAKNETGLQIGGWWRGLGFKGGKVDDVVVYNRTLTPFEIKMLANKATWQTIVDKPIATLSQEERAVLKDYYVSAVDAAVAAERAVLQQQRTAFSDSTRHIAEIMVMQEMPTPKRSYLLQRGQYDAPGPEVFPNTPSAVLAFPATLPKNRLGLAQWLTDPNHPLTARVAVNRYWQNFFGTGLVKTTEDFGNQGELPSHPELLDWLAVTFRQDYGWDVKRLVKLMVMSATYRQDSRTTAALRERDPENRLLARGPATRLTAEMLRDNALVASGLLNNKVGGKSVKPYQPDGLWEINSMTYKMDTTDAIYRRSLYVIVKRSVPNPTLGTFDAPTRSSCIVRRQRTNTPLQALVTLNDPTYVEASRVMGEQMARQKQSAEAIQWAYRQLTGKRPNEKEVQLLDKLYTTQYQTFKATPAKTKGWLKTGLKKIDTTLEPAQVAAYAVVANTILNSDATITKR</sequence>
<feature type="domain" description="DUF1553" evidence="2">
    <location>
        <begin position="776"/>
        <end position="1029"/>
    </location>
</feature>
<dbReference type="SUPFAM" id="SSF46626">
    <property type="entry name" value="Cytochrome c"/>
    <property type="match status" value="1"/>
</dbReference>
<evidence type="ECO:0000259" key="2">
    <source>
        <dbReference type="Pfam" id="PF07587"/>
    </source>
</evidence>
<evidence type="ECO:0000259" key="1">
    <source>
        <dbReference type="Pfam" id="PF07583"/>
    </source>
</evidence>
<proteinExistence type="predicted"/>
<accession>A0A7W5ZFW5</accession>
<dbReference type="Pfam" id="PF13385">
    <property type="entry name" value="Laminin_G_3"/>
    <property type="match status" value="1"/>
</dbReference>
<dbReference type="GO" id="GO:0009055">
    <property type="term" value="F:electron transfer activity"/>
    <property type="evidence" value="ECO:0007669"/>
    <property type="project" value="InterPro"/>
</dbReference>
<evidence type="ECO:0000313" key="5">
    <source>
        <dbReference type="Proteomes" id="UP000541352"/>
    </source>
</evidence>
<gene>
    <name evidence="4" type="ORF">FHS57_000030</name>
</gene>
<dbReference type="Pfam" id="PF07583">
    <property type="entry name" value="PSCyt2"/>
    <property type="match status" value="1"/>
</dbReference>
<dbReference type="PANTHER" id="PTHR35889:SF3">
    <property type="entry name" value="F-BOX DOMAIN-CONTAINING PROTEIN"/>
    <property type="match status" value="1"/>
</dbReference>
<protein>
    <recommendedName>
        <fullName evidence="6">DUF1553 domain-containing protein</fullName>
    </recommendedName>
</protein>
<dbReference type="PANTHER" id="PTHR35889">
    <property type="entry name" value="CYCLOINULO-OLIGOSACCHARIDE FRUCTANOTRANSFERASE-RELATED"/>
    <property type="match status" value="1"/>
</dbReference>
<dbReference type="InterPro" id="IPR011444">
    <property type="entry name" value="DUF1549"/>
</dbReference>
<evidence type="ECO:0000259" key="3">
    <source>
        <dbReference type="Pfam" id="PF07635"/>
    </source>
</evidence>
<dbReference type="InterPro" id="IPR036909">
    <property type="entry name" value="Cyt_c-like_dom_sf"/>
</dbReference>
<dbReference type="GO" id="GO:0020037">
    <property type="term" value="F:heme binding"/>
    <property type="evidence" value="ECO:0007669"/>
    <property type="project" value="InterPro"/>
</dbReference>
<dbReference type="AlphaFoldDB" id="A0A7W5ZFW5"/>
<name>A0A7W5ZFW5_9BACT</name>
<organism evidence="4 5">
    <name type="scientific">Runella defluvii</name>
    <dbReference type="NCBI Taxonomy" id="370973"/>
    <lineage>
        <taxon>Bacteria</taxon>
        <taxon>Pseudomonadati</taxon>
        <taxon>Bacteroidota</taxon>
        <taxon>Cytophagia</taxon>
        <taxon>Cytophagales</taxon>
        <taxon>Spirosomataceae</taxon>
        <taxon>Runella</taxon>
    </lineage>
</organism>
<dbReference type="InterPro" id="IPR011429">
    <property type="entry name" value="Cyt_c_Planctomycete-type"/>
</dbReference>
<dbReference type="Gene3D" id="2.60.120.200">
    <property type="match status" value="1"/>
</dbReference>
<dbReference type="GO" id="GO:0004553">
    <property type="term" value="F:hydrolase activity, hydrolyzing O-glycosyl compounds"/>
    <property type="evidence" value="ECO:0007669"/>
    <property type="project" value="UniProtKB-ARBA"/>
</dbReference>
<dbReference type="Pfam" id="PF07587">
    <property type="entry name" value="PSD1"/>
    <property type="match status" value="1"/>
</dbReference>
<evidence type="ECO:0000313" key="4">
    <source>
        <dbReference type="EMBL" id="MBB3836048.1"/>
    </source>
</evidence>
<keyword evidence="5" id="KW-1185">Reference proteome</keyword>
<evidence type="ECO:0008006" key="6">
    <source>
        <dbReference type="Google" id="ProtNLM"/>
    </source>
</evidence>
<dbReference type="EMBL" id="JACIBY010000001">
    <property type="protein sequence ID" value="MBB3836048.1"/>
    <property type="molecule type" value="Genomic_DNA"/>
</dbReference>
<dbReference type="GO" id="GO:0005975">
    <property type="term" value="P:carbohydrate metabolic process"/>
    <property type="evidence" value="ECO:0007669"/>
    <property type="project" value="UniProtKB-ARBA"/>
</dbReference>
<dbReference type="Pfam" id="PF07635">
    <property type="entry name" value="PSCyt1"/>
    <property type="match status" value="1"/>
</dbReference>
<feature type="domain" description="DUF1549" evidence="1">
    <location>
        <begin position="170"/>
        <end position="381"/>
    </location>
</feature>
<feature type="domain" description="Cytochrome C Planctomycete-type" evidence="3">
    <location>
        <begin position="56"/>
        <end position="116"/>
    </location>
</feature>
<reference evidence="4 5" key="1">
    <citation type="submission" date="2020-08" db="EMBL/GenBank/DDBJ databases">
        <title>Genomic Encyclopedia of Type Strains, Phase IV (KMG-IV): sequencing the most valuable type-strain genomes for metagenomic binning, comparative biology and taxonomic classification.</title>
        <authorList>
            <person name="Goeker M."/>
        </authorList>
    </citation>
    <scope>NUCLEOTIDE SEQUENCE [LARGE SCALE GENOMIC DNA]</scope>
    <source>
        <strain evidence="4 5">DSM 17976</strain>
    </source>
</reference>
<dbReference type="Proteomes" id="UP000541352">
    <property type="component" value="Unassembled WGS sequence"/>
</dbReference>
<dbReference type="SUPFAM" id="SSF49899">
    <property type="entry name" value="Concanavalin A-like lectins/glucanases"/>
    <property type="match status" value="1"/>
</dbReference>
<dbReference type="InterPro" id="IPR013320">
    <property type="entry name" value="ConA-like_dom_sf"/>
</dbReference>